<dbReference type="Pfam" id="PF04773">
    <property type="entry name" value="FecR"/>
    <property type="match status" value="1"/>
</dbReference>
<dbReference type="EMBL" id="JAZHOG010000002">
    <property type="protein sequence ID" value="MEJ8566910.1"/>
    <property type="molecule type" value="Genomic_DNA"/>
</dbReference>
<feature type="signal peptide" evidence="1">
    <location>
        <begin position="1"/>
        <end position="24"/>
    </location>
</feature>
<evidence type="ECO:0000313" key="4">
    <source>
        <dbReference type="Proteomes" id="UP001359886"/>
    </source>
</evidence>
<keyword evidence="1" id="KW-0732">Signal</keyword>
<reference evidence="3 4" key="1">
    <citation type="submission" date="2024-02" db="EMBL/GenBank/DDBJ databases">
        <title>A novel Wenzhouxiangellaceae bacterium, isolated from coastal sediments.</title>
        <authorList>
            <person name="Du Z.-J."/>
            <person name="Ye Y.-Q."/>
            <person name="Zhang X.-Y."/>
        </authorList>
    </citation>
    <scope>NUCLEOTIDE SEQUENCE [LARGE SCALE GENOMIC DNA]</scope>
    <source>
        <strain evidence="3 4">CH-27</strain>
    </source>
</reference>
<accession>A0AAW9RDK4</accession>
<sequence length="158" mass="16792">MKTCRSLFVILIAGLSAFTSEAFAADATGLIVASRGTVLATGVGEARELKQGDEIFVEDSIMTAPKSFAVIQFLDGAKVTVKPDSEIVIEDYVYNGNADDKATLNLVSGGLRVITGAMAKTHPENYKVKTPVALMGVRGTEFSIQLCGDQVCEQEVID</sequence>
<evidence type="ECO:0000259" key="2">
    <source>
        <dbReference type="Pfam" id="PF04773"/>
    </source>
</evidence>
<dbReference type="RefSeq" id="WP_354694228.1">
    <property type="nucleotide sequence ID" value="NZ_JAZHOG010000002.1"/>
</dbReference>
<dbReference type="PANTHER" id="PTHR38731:SF1">
    <property type="entry name" value="FECR PROTEIN DOMAIN-CONTAINING PROTEIN"/>
    <property type="match status" value="1"/>
</dbReference>
<protein>
    <submittedName>
        <fullName evidence="3">FecR domain-containing protein</fullName>
    </submittedName>
</protein>
<dbReference type="PANTHER" id="PTHR38731">
    <property type="entry name" value="LIPL45-RELATED LIPOPROTEIN-RELATED"/>
    <property type="match status" value="1"/>
</dbReference>
<evidence type="ECO:0000256" key="1">
    <source>
        <dbReference type="SAM" id="SignalP"/>
    </source>
</evidence>
<feature type="domain" description="FecR protein" evidence="2">
    <location>
        <begin position="59"/>
        <end position="147"/>
    </location>
</feature>
<name>A0AAW9RDK4_9GAMM</name>
<dbReference type="InterPro" id="IPR006860">
    <property type="entry name" value="FecR"/>
</dbReference>
<keyword evidence="4" id="KW-1185">Reference proteome</keyword>
<organism evidence="3 4">
    <name type="scientific">Elongatibacter sediminis</name>
    <dbReference type="NCBI Taxonomy" id="3119006"/>
    <lineage>
        <taxon>Bacteria</taxon>
        <taxon>Pseudomonadati</taxon>
        <taxon>Pseudomonadota</taxon>
        <taxon>Gammaproteobacteria</taxon>
        <taxon>Chromatiales</taxon>
        <taxon>Wenzhouxiangellaceae</taxon>
        <taxon>Elongatibacter</taxon>
    </lineage>
</organism>
<gene>
    <name evidence="3" type="ORF">V3330_04680</name>
</gene>
<dbReference type="AlphaFoldDB" id="A0AAW9RDK4"/>
<feature type="chain" id="PRO_5043925665" evidence="1">
    <location>
        <begin position="25"/>
        <end position="158"/>
    </location>
</feature>
<dbReference type="Proteomes" id="UP001359886">
    <property type="component" value="Unassembled WGS sequence"/>
</dbReference>
<dbReference type="Gene3D" id="2.60.120.1440">
    <property type="match status" value="1"/>
</dbReference>
<evidence type="ECO:0000313" key="3">
    <source>
        <dbReference type="EMBL" id="MEJ8566910.1"/>
    </source>
</evidence>
<proteinExistence type="predicted"/>
<comment type="caution">
    <text evidence="3">The sequence shown here is derived from an EMBL/GenBank/DDBJ whole genome shotgun (WGS) entry which is preliminary data.</text>
</comment>